<keyword evidence="2" id="KW-0472">Membrane</keyword>
<protein>
    <submittedName>
        <fullName evidence="4">7TM_GPCR_Srx domain-containing protein</fullName>
    </submittedName>
</protein>
<feature type="compositionally biased region" description="Polar residues" evidence="1">
    <location>
        <begin position="240"/>
        <end position="249"/>
    </location>
</feature>
<keyword evidence="2" id="KW-0812">Transmembrane</keyword>
<evidence type="ECO:0000313" key="4">
    <source>
        <dbReference type="WBParaSite" id="Hba_08753"/>
    </source>
</evidence>
<feature type="transmembrane region" description="Helical" evidence="2">
    <location>
        <begin position="107"/>
        <end position="130"/>
    </location>
</feature>
<keyword evidence="3" id="KW-1185">Reference proteome</keyword>
<feature type="transmembrane region" description="Helical" evidence="2">
    <location>
        <begin position="70"/>
        <end position="101"/>
    </location>
</feature>
<sequence>MNLNKTQILRKYSSINNNIKPKRLIIIVNLMTSTILSRMRTKSITRYILCENRKVKYADPLKKLHIRMKLVIFILSLTVRTIHHFAGSTIFPILACTSWIFFNVLSYFVVIVLLGFKKIFNIFTIIVLCMPNLQYRAYKFNIFPEISFCHSFRSESHSLYSYLRQVSFPMPDNSLHYRLLINIIYPFSVLVEITHWKMAKKGINNYWLNRKRMLNLENDSLERPSLPKRRYVEPEDEELGNQSEEYAFD</sequence>
<feature type="region of interest" description="Disordered" evidence="1">
    <location>
        <begin position="227"/>
        <end position="249"/>
    </location>
</feature>
<reference evidence="4" key="1">
    <citation type="submission" date="2016-11" db="UniProtKB">
        <authorList>
            <consortium name="WormBaseParasite"/>
        </authorList>
    </citation>
    <scope>IDENTIFICATION</scope>
</reference>
<organism evidence="3 4">
    <name type="scientific">Heterorhabditis bacteriophora</name>
    <name type="common">Entomopathogenic nematode worm</name>
    <dbReference type="NCBI Taxonomy" id="37862"/>
    <lineage>
        <taxon>Eukaryota</taxon>
        <taxon>Metazoa</taxon>
        <taxon>Ecdysozoa</taxon>
        <taxon>Nematoda</taxon>
        <taxon>Chromadorea</taxon>
        <taxon>Rhabditida</taxon>
        <taxon>Rhabditina</taxon>
        <taxon>Rhabditomorpha</taxon>
        <taxon>Strongyloidea</taxon>
        <taxon>Heterorhabditidae</taxon>
        <taxon>Heterorhabditis</taxon>
    </lineage>
</organism>
<evidence type="ECO:0000256" key="1">
    <source>
        <dbReference type="SAM" id="MobiDB-lite"/>
    </source>
</evidence>
<evidence type="ECO:0000256" key="2">
    <source>
        <dbReference type="SAM" id="Phobius"/>
    </source>
</evidence>
<keyword evidence="2" id="KW-1133">Transmembrane helix</keyword>
<name>A0A1I7WU82_HETBA</name>
<evidence type="ECO:0000313" key="3">
    <source>
        <dbReference type="Proteomes" id="UP000095283"/>
    </source>
</evidence>
<dbReference type="Proteomes" id="UP000095283">
    <property type="component" value="Unplaced"/>
</dbReference>
<proteinExistence type="predicted"/>
<dbReference type="AlphaFoldDB" id="A0A1I7WU82"/>
<dbReference type="WBParaSite" id="Hba_08753">
    <property type="protein sequence ID" value="Hba_08753"/>
    <property type="gene ID" value="Hba_08753"/>
</dbReference>
<accession>A0A1I7WU82</accession>